<evidence type="ECO:0000313" key="2">
    <source>
        <dbReference type="Proteomes" id="UP000887222"/>
    </source>
</evidence>
<organism evidence="1 2">
    <name type="scientific">Noviherbaspirillum aridicola</name>
    <dbReference type="NCBI Taxonomy" id="2849687"/>
    <lineage>
        <taxon>Bacteria</taxon>
        <taxon>Pseudomonadati</taxon>
        <taxon>Pseudomonadota</taxon>
        <taxon>Betaproteobacteria</taxon>
        <taxon>Burkholderiales</taxon>
        <taxon>Oxalobacteraceae</taxon>
        <taxon>Noviherbaspirillum</taxon>
    </lineage>
</organism>
<name>A0ABQ4QAQ9_9BURK</name>
<evidence type="ECO:0000313" key="1">
    <source>
        <dbReference type="EMBL" id="GIZ53885.1"/>
    </source>
</evidence>
<dbReference type="RefSeq" id="WP_274387244.1">
    <property type="nucleotide sequence ID" value="NZ_BPMK01000021.1"/>
</dbReference>
<proteinExistence type="predicted"/>
<sequence length="40" mass="4867">MHNYIDGYKNVIRFNEQLLAATVEYWTAWSYPAIYFARHL</sequence>
<protein>
    <submittedName>
        <fullName evidence="1">Uncharacterized protein</fullName>
    </submittedName>
</protein>
<comment type="caution">
    <text evidence="1">The sequence shown here is derived from an EMBL/GenBank/DDBJ whole genome shotgun (WGS) entry which is preliminary data.</text>
</comment>
<keyword evidence="2" id="KW-1185">Reference proteome</keyword>
<accession>A0ABQ4QAQ9</accession>
<dbReference type="EMBL" id="BPMK01000021">
    <property type="protein sequence ID" value="GIZ53885.1"/>
    <property type="molecule type" value="Genomic_DNA"/>
</dbReference>
<gene>
    <name evidence="1" type="ORF">NCCP691_38990</name>
</gene>
<dbReference type="Proteomes" id="UP000887222">
    <property type="component" value="Unassembled WGS sequence"/>
</dbReference>
<reference evidence="1 2" key="1">
    <citation type="journal article" date="2022" name="Int. J. Syst. Evol. Microbiol.">
        <title>Noviherbaspirillum aridicola sp. nov., isolated from an arid soil in Pakistan.</title>
        <authorList>
            <person name="Khan I.U."/>
            <person name="Saqib M."/>
            <person name="Amin A."/>
            <person name="Hussain F."/>
            <person name="Li L."/>
            <person name="Liu Y.H."/>
            <person name="Fang B.Z."/>
            <person name="Ahmed I."/>
            <person name="Li W.J."/>
        </authorList>
    </citation>
    <scope>NUCLEOTIDE SEQUENCE [LARGE SCALE GENOMIC DNA]</scope>
    <source>
        <strain evidence="1 2">NCCP-691</strain>
    </source>
</reference>